<name>A0AAQ0BWA5_9ACTO</name>
<gene>
    <name evidence="3" type="ORF">I6H42_08170</name>
</gene>
<keyword evidence="2" id="KW-1133">Transmembrane helix</keyword>
<dbReference type="AlphaFoldDB" id="A0AAQ0BWA5"/>
<evidence type="ECO:0000256" key="1">
    <source>
        <dbReference type="SAM" id="MobiDB-lite"/>
    </source>
</evidence>
<proteinExistence type="predicted"/>
<accession>A0AAQ0BWA5</accession>
<dbReference type="EMBL" id="CP066065">
    <property type="protein sequence ID" value="QQC43736.1"/>
    <property type="molecule type" value="Genomic_DNA"/>
</dbReference>
<dbReference type="KEGG" id="amy:ADJ76_07240"/>
<evidence type="ECO:0000256" key="2">
    <source>
        <dbReference type="SAM" id="Phobius"/>
    </source>
</evidence>
<sequence length="171" mass="17762">MASSSSSTCPIAANATRIAGFAAGVGATFAWYALPDYVRSRPLRGVVKTGLLGVIGWSLVAMMPGDPELAPYDDEEADCSEGTPTAGEDPLEGVTEAQPAELAVLGGAVVGSAVLTVAVERWLFRRGERRRARGARFAHTRQGLLLGGLAAALDALALTDSACVTCRRTQD</sequence>
<keyword evidence="2" id="KW-0472">Membrane</keyword>
<dbReference type="RefSeq" id="WP_050695430.1">
    <property type="nucleotide sequence ID" value="NZ_CP012072.1"/>
</dbReference>
<keyword evidence="2" id="KW-0812">Transmembrane</keyword>
<reference evidence="3 4" key="1">
    <citation type="submission" date="2020-12" db="EMBL/GenBank/DDBJ databases">
        <title>FDA dAtabase for Regulatory Grade micrObial Sequences (FDA-ARGOS): Supporting development and validation of Infectious Disease Dx tests.</title>
        <authorList>
            <person name="Sproer C."/>
            <person name="Gronow S."/>
            <person name="Severitt S."/>
            <person name="Schroder I."/>
            <person name="Tallon L."/>
            <person name="Sadzewicz L."/>
            <person name="Zhao X."/>
            <person name="Boylan J."/>
            <person name="Ott S."/>
            <person name="Bowen H."/>
            <person name="Vavikolanu K."/>
            <person name="Mehta A."/>
            <person name="Aluvathingal J."/>
            <person name="Nadendla S."/>
            <person name="Lowell S."/>
            <person name="Myers T."/>
            <person name="Yan Y."/>
            <person name="Sichtig H."/>
        </authorList>
    </citation>
    <scope>NUCLEOTIDE SEQUENCE [LARGE SCALE GENOMIC DNA]</scope>
    <source>
        <strain evidence="3 4">FDAARGOS_985</strain>
    </source>
</reference>
<feature type="transmembrane region" description="Helical" evidence="2">
    <location>
        <begin position="102"/>
        <end position="124"/>
    </location>
</feature>
<keyword evidence="4" id="KW-1185">Reference proteome</keyword>
<evidence type="ECO:0000313" key="3">
    <source>
        <dbReference type="EMBL" id="QQC43736.1"/>
    </source>
</evidence>
<protein>
    <submittedName>
        <fullName evidence="3">Peptidase S9</fullName>
    </submittedName>
</protein>
<feature type="transmembrane region" description="Helical" evidence="2">
    <location>
        <begin position="15"/>
        <end position="34"/>
    </location>
</feature>
<feature type="transmembrane region" description="Helical" evidence="2">
    <location>
        <begin position="46"/>
        <end position="65"/>
    </location>
</feature>
<feature type="region of interest" description="Disordered" evidence="1">
    <location>
        <begin position="70"/>
        <end position="90"/>
    </location>
</feature>
<evidence type="ECO:0000313" key="4">
    <source>
        <dbReference type="Proteomes" id="UP000595220"/>
    </source>
</evidence>
<dbReference type="Proteomes" id="UP000595220">
    <property type="component" value="Chromosome"/>
</dbReference>
<organism evidence="3 4">
    <name type="scientific">Schaalia meyeri</name>
    <dbReference type="NCBI Taxonomy" id="52773"/>
    <lineage>
        <taxon>Bacteria</taxon>
        <taxon>Bacillati</taxon>
        <taxon>Actinomycetota</taxon>
        <taxon>Actinomycetes</taxon>
        <taxon>Actinomycetales</taxon>
        <taxon>Actinomycetaceae</taxon>
        <taxon>Schaalia</taxon>
    </lineage>
</organism>